<feature type="transmembrane region" description="Helical" evidence="5">
    <location>
        <begin position="179"/>
        <end position="197"/>
    </location>
</feature>
<dbReference type="AlphaFoldDB" id="A0A517LLB5"/>
<keyword evidence="4 5" id="KW-0472">Membrane</keyword>
<dbReference type="PANTHER" id="PTHR23502:SF160">
    <property type="entry name" value="MAJOR FACILITATOR SUPERFAMILY (MFS) PROFILE DOMAIN-CONTAINING PROTEIN-RELATED"/>
    <property type="match status" value="1"/>
</dbReference>
<feature type="transmembrane region" description="Helical" evidence="5">
    <location>
        <begin position="454"/>
        <end position="474"/>
    </location>
</feature>
<gene>
    <name evidence="7" type="ORF">FKW77_004351</name>
</gene>
<evidence type="ECO:0000313" key="8">
    <source>
        <dbReference type="Proteomes" id="UP000316270"/>
    </source>
</evidence>
<dbReference type="InterPro" id="IPR036259">
    <property type="entry name" value="MFS_trans_sf"/>
</dbReference>
<keyword evidence="8" id="KW-1185">Reference proteome</keyword>
<dbReference type="STRING" id="50376.A0A517LLB5"/>
<feature type="transmembrane region" description="Helical" evidence="5">
    <location>
        <begin position="239"/>
        <end position="260"/>
    </location>
</feature>
<dbReference type="GO" id="GO:0005886">
    <property type="term" value="C:plasma membrane"/>
    <property type="evidence" value="ECO:0007669"/>
    <property type="project" value="TreeGrafter"/>
</dbReference>
<evidence type="ECO:0000313" key="7">
    <source>
        <dbReference type="EMBL" id="QDS76433.1"/>
    </source>
</evidence>
<dbReference type="EMBL" id="CP042199">
    <property type="protein sequence ID" value="QDS76433.1"/>
    <property type="molecule type" value="Genomic_DNA"/>
</dbReference>
<dbReference type="InterPro" id="IPR020846">
    <property type="entry name" value="MFS_dom"/>
</dbReference>
<protein>
    <recommendedName>
        <fullName evidence="6">Major facilitator superfamily (MFS) profile domain-containing protein</fullName>
    </recommendedName>
</protein>
<feature type="transmembrane region" description="Helical" evidence="5">
    <location>
        <begin position="115"/>
        <end position="138"/>
    </location>
</feature>
<feature type="domain" description="Major facilitator superfamily (MFS) profile" evidence="6">
    <location>
        <begin position="114"/>
        <end position="540"/>
    </location>
</feature>
<keyword evidence="3 5" id="KW-1133">Transmembrane helix</keyword>
<sequence length="569" mass="62816">MLVLVYPQRISRSLVSRSFPVVVDIVSEYFTMDIKTEEASQASYVEDMEAQTLSKFQKEQRDEDIDRIDTCIAAEHAGTILGHKDDGRRTNLHPMPSLDPNDPLNWPRSKKYMTYLTICFFSFLATVNVSKFSIAVVVLSKEFHVSSTEAGYLVSFGVLMLGMGNLFWVVMLRIIGRRPAFLLAIPLLFVTNIWAYFSGSFGSLLASTIVGGFGAAAAEAPVSAVVADMFFVNERGAMLMIFHLALSFGFFVGPFLNAYVLQYAGWRWICGWLAIASGLCWLVALFTIHETVYRDRDVSAPAERFGGLRPFKWWLNVTSGYDRRIGFLRTAWNMIAVVGYPSVTWAGLVIGGFVGWNVVVQQEAARTFTTAPYHWKAHSLGLLSLSGLIGALVATFLGGRLVDIVSNHMTKKNHGRREPEFRLPTIVLPAIIGPMGILIFGICVANKLSWGGAAVGYGMQGFGLTAAPNILVTYAVDSYLPLAGEALVVVFVLRGIASCLLSIFAPNWIEDVGTTAAFGQMVGVQYFLLIFVVLFAFYGKRIRAMTARSMKQNRDRQINVLFASGKILP</sequence>
<dbReference type="PROSITE" id="PS50850">
    <property type="entry name" value="MFS"/>
    <property type="match status" value="1"/>
</dbReference>
<dbReference type="GO" id="GO:0022857">
    <property type="term" value="F:transmembrane transporter activity"/>
    <property type="evidence" value="ECO:0007669"/>
    <property type="project" value="InterPro"/>
</dbReference>
<feature type="transmembrane region" description="Helical" evidence="5">
    <location>
        <begin position="423"/>
        <end position="442"/>
    </location>
</feature>
<accession>A0A517LLB5</accession>
<dbReference type="SUPFAM" id="SSF103473">
    <property type="entry name" value="MFS general substrate transporter"/>
    <property type="match status" value="1"/>
</dbReference>
<dbReference type="Proteomes" id="UP000316270">
    <property type="component" value="Chromosome 15"/>
</dbReference>
<evidence type="ECO:0000256" key="1">
    <source>
        <dbReference type="ARBA" id="ARBA00004141"/>
    </source>
</evidence>
<evidence type="ECO:0000256" key="2">
    <source>
        <dbReference type="ARBA" id="ARBA00022692"/>
    </source>
</evidence>
<name>A0A517LLB5_9PEZI</name>
<dbReference type="Gene3D" id="1.20.1250.20">
    <property type="entry name" value="MFS general substrate transporter like domains"/>
    <property type="match status" value="1"/>
</dbReference>
<feature type="transmembrane region" description="Helical" evidence="5">
    <location>
        <begin position="266"/>
        <end position="288"/>
    </location>
</feature>
<proteinExistence type="predicted"/>
<feature type="transmembrane region" description="Helical" evidence="5">
    <location>
        <begin position="517"/>
        <end position="538"/>
    </location>
</feature>
<evidence type="ECO:0000259" key="6">
    <source>
        <dbReference type="PROSITE" id="PS50850"/>
    </source>
</evidence>
<dbReference type="Pfam" id="PF07690">
    <property type="entry name" value="MFS_1"/>
    <property type="match status" value="1"/>
</dbReference>
<comment type="subcellular location">
    <subcellularLocation>
        <location evidence="1">Membrane</location>
        <topology evidence="1">Multi-pass membrane protein</topology>
    </subcellularLocation>
</comment>
<dbReference type="PANTHER" id="PTHR23502">
    <property type="entry name" value="MAJOR FACILITATOR SUPERFAMILY"/>
    <property type="match status" value="1"/>
</dbReference>
<feature type="transmembrane region" description="Helical" evidence="5">
    <location>
        <begin position="203"/>
        <end position="227"/>
    </location>
</feature>
<dbReference type="InterPro" id="IPR011701">
    <property type="entry name" value="MFS"/>
</dbReference>
<organism evidence="7 8">
    <name type="scientific">Venturia effusa</name>
    <dbReference type="NCBI Taxonomy" id="50376"/>
    <lineage>
        <taxon>Eukaryota</taxon>
        <taxon>Fungi</taxon>
        <taxon>Dikarya</taxon>
        <taxon>Ascomycota</taxon>
        <taxon>Pezizomycotina</taxon>
        <taxon>Dothideomycetes</taxon>
        <taxon>Pleosporomycetidae</taxon>
        <taxon>Venturiales</taxon>
        <taxon>Venturiaceae</taxon>
        <taxon>Venturia</taxon>
    </lineage>
</organism>
<reference evidence="7 8" key="1">
    <citation type="submission" date="2019-07" db="EMBL/GenBank/DDBJ databases">
        <title>Finished genome of Venturia effusa.</title>
        <authorList>
            <person name="Young C.A."/>
            <person name="Cox M.P."/>
            <person name="Ganley A.R.D."/>
            <person name="David W.J."/>
        </authorList>
    </citation>
    <scope>NUCLEOTIDE SEQUENCE [LARGE SCALE GENOMIC DNA]</scope>
    <source>
        <strain evidence="8">albino</strain>
    </source>
</reference>
<evidence type="ECO:0000256" key="4">
    <source>
        <dbReference type="ARBA" id="ARBA00023136"/>
    </source>
</evidence>
<keyword evidence="2 5" id="KW-0812">Transmembrane</keyword>
<feature type="transmembrane region" description="Helical" evidence="5">
    <location>
        <begin position="486"/>
        <end position="505"/>
    </location>
</feature>
<evidence type="ECO:0000256" key="5">
    <source>
        <dbReference type="SAM" id="Phobius"/>
    </source>
</evidence>
<dbReference type="OrthoDB" id="268400at2759"/>
<feature type="transmembrane region" description="Helical" evidence="5">
    <location>
        <begin position="331"/>
        <end position="359"/>
    </location>
</feature>
<feature type="transmembrane region" description="Helical" evidence="5">
    <location>
        <begin position="150"/>
        <end position="172"/>
    </location>
</feature>
<evidence type="ECO:0000256" key="3">
    <source>
        <dbReference type="ARBA" id="ARBA00022989"/>
    </source>
</evidence>
<feature type="transmembrane region" description="Helical" evidence="5">
    <location>
        <begin position="379"/>
        <end position="402"/>
    </location>
</feature>